<evidence type="ECO:0000313" key="2">
    <source>
        <dbReference type="Proteomes" id="UP001234989"/>
    </source>
</evidence>
<keyword evidence="2" id="KW-1185">Reference proteome</keyword>
<name>A0AAF0U1F1_SOLVR</name>
<dbReference type="Proteomes" id="UP001234989">
    <property type="component" value="Chromosome 7"/>
</dbReference>
<accession>A0AAF0U1F1</accession>
<organism evidence="1 2">
    <name type="scientific">Solanum verrucosum</name>
    <dbReference type="NCBI Taxonomy" id="315347"/>
    <lineage>
        <taxon>Eukaryota</taxon>
        <taxon>Viridiplantae</taxon>
        <taxon>Streptophyta</taxon>
        <taxon>Embryophyta</taxon>
        <taxon>Tracheophyta</taxon>
        <taxon>Spermatophyta</taxon>
        <taxon>Magnoliopsida</taxon>
        <taxon>eudicotyledons</taxon>
        <taxon>Gunneridae</taxon>
        <taxon>Pentapetalae</taxon>
        <taxon>asterids</taxon>
        <taxon>lamiids</taxon>
        <taxon>Solanales</taxon>
        <taxon>Solanaceae</taxon>
        <taxon>Solanoideae</taxon>
        <taxon>Solaneae</taxon>
        <taxon>Solanum</taxon>
    </lineage>
</organism>
<dbReference type="AlphaFoldDB" id="A0AAF0U1F1"/>
<reference evidence="1" key="1">
    <citation type="submission" date="2023-08" db="EMBL/GenBank/DDBJ databases">
        <title>A de novo genome assembly of Solanum verrucosum Schlechtendal, a Mexican diploid species geographically isolated from the other diploid A-genome species in potato relatives.</title>
        <authorList>
            <person name="Hosaka K."/>
        </authorList>
    </citation>
    <scope>NUCLEOTIDE SEQUENCE</scope>
    <source>
        <tissue evidence="1">Young leaves</tissue>
    </source>
</reference>
<proteinExistence type="predicted"/>
<gene>
    <name evidence="1" type="ORF">MTR67_030883</name>
</gene>
<dbReference type="EMBL" id="CP133618">
    <property type="protein sequence ID" value="WMV37498.1"/>
    <property type="molecule type" value="Genomic_DNA"/>
</dbReference>
<protein>
    <submittedName>
        <fullName evidence="1">Uncharacterized protein</fullName>
    </submittedName>
</protein>
<sequence length="121" mass="13452">MYELVRRTLYTLANVVVDALSHLSMGSVAHVDDNKKELVRNVHRLDGLGVRFVNSNEGGVIVKIGSGSSLISTVKAKQYLDLVLVELKNSVSEKKPLRLSPKRKMVSINIKVGYVFRMLIS</sequence>
<evidence type="ECO:0000313" key="1">
    <source>
        <dbReference type="EMBL" id="WMV37498.1"/>
    </source>
</evidence>